<dbReference type="EMBL" id="AE014073">
    <property type="protein sequence ID" value="AAP19394.1"/>
    <property type="molecule type" value="Genomic_DNA"/>
</dbReference>
<dbReference type="Proteomes" id="UP000002673">
    <property type="component" value="Chromosome"/>
</dbReference>
<dbReference type="KEGG" id="sfx:S4443"/>
<evidence type="ECO:0000256" key="4">
    <source>
        <dbReference type="ARBA" id="ARBA00025212"/>
    </source>
</evidence>
<dbReference type="EC" id="2.7.1.-" evidence="5"/>
<name>A0A0H2V3E5_SHIFL</name>
<dbReference type="Pfam" id="PF01885">
    <property type="entry name" value="PTS_2-RNA"/>
    <property type="match status" value="1"/>
</dbReference>
<organism evidence="6 7">
    <name type="scientific">Shigella flexneri</name>
    <dbReference type="NCBI Taxonomy" id="623"/>
    <lineage>
        <taxon>Bacteria</taxon>
        <taxon>Pseudomonadati</taxon>
        <taxon>Pseudomonadota</taxon>
        <taxon>Gammaproteobacteria</taxon>
        <taxon>Enterobacterales</taxon>
        <taxon>Enterobacteriaceae</taxon>
        <taxon>Shigella</taxon>
    </lineage>
</organism>
<evidence type="ECO:0000313" key="6">
    <source>
        <dbReference type="EMBL" id="AAP19394.1"/>
    </source>
</evidence>
<dbReference type="GO" id="GO:0000215">
    <property type="term" value="F:tRNA 2'-phosphotransferase activity"/>
    <property type="evidence" value="ECO:0007669"/>
    <property type="project" value="TreeGrafter"/>
</dbReference>
<dbReference type="SUPFAM" id="SSF56399">
    <property type="entry name" value="ADP-ribosylation"/>
    <property type="match status" value="1"/>
</dbReference>
<dbReference type="PATRIC" id="fig|198214.7.peg.4939"/>
<dbReference type="FunFam" id="1.10.10.970:FF:000001">
    <property type="entry name" value="RNA 2'-phosphotransferase"/>
    <property type="match status" value="1"/>
</dbReference>
<dbReference type="Gene3D" id="3.20.170.30">
    <property type="match status" value="1"/>
</dbReference>
<reference evidence="6 7" key="1">
    <citation type="journal article" date="2003" name="Infect. Immun.">
        <title>Complete genome sequence and comparative genomics of Shigella flexneri serotype 2a strain 2457T.</title>
        <authorList>
            <person name="Wei J."/>
            <person name="Goldberg M.B."/>
            <person name="Burland V."/>
            <person name="Venkatesan M.M."/>
            <person name="Deng W."/>
            <person name="Fournier G."/>
            <person name="Mayhew G.F."/>
            <person name="Plunkett G.III."/>
            <person name="Rose D.J."/>
            <person name="Darling A."/>
            <person name="Mau B."/>
            <person name="Perna N.T."/>
            <person name="Payne S.M."/>
            <person name="Runyen-Janecky L.J."/>
            <person name="Zhou S."/>
            <person name="Schwartz D.C."/>
            <person name="Blattner F.R."/>
        </authorList>
    </citation>
    <scope>NUCLEOTIDE SEQUENCE [LARGE SCALE GENOMIC DNA]</scope>
    <source>
        <strain evidence="7">ATCC 700930 / 2457T / Serotype 2a</strain>
    </source>
</reference>
<comment type="similarity">
    <text evidence="1 5">Belongs to the KptA/TPT1 family.</text>
</comment>
<evidence type="ECO:0000256" key="1">
    <source>
        <dbReference type="ARBA" id="ARBA00009836"/>
    </source>
</evidence>
<dbReference type="NCBIfam" id="NF002014">
    <property type="entry name" value="PRK00819.1-4"/>
    <property type="match status" value="1"/>
</dbReference>
<proteinExistence type="inferred from homology"/>
<dbReference type="Gene3D" id="1.10.10.970">
    <property type="entry name" value="RNA 2'-phosphotransferase, Tpt1/KptA family, N-terminal domain"/>
    <property type="match status" value="1"/>
</dbReference>
<keyword evidence="3 5" id="KW-0520">NAD</keyword>
<evidence type="ECO:0000256" key="3">
    <source>
        <dbReference type="ARBA" id="ARBA00023027"/>
    </source>
</evidence>
<dbReference type="HAMAP" id="MF_00299">
    <property type="entry name" value="KptA"/>
    <property type="match status" value="1"/>
</dbReference>
<dbReference type="InterPro" id="IPR042081">
    <property type="entry name" value="RNA_2'-PTrans_C"/>
</dbReference>
<dbReference type="InterPro" id="IPR042080">
    <property type="entry name" value="RNA_2'-PTrans_N"/>
</dbReference>
<dbReference type="NCBIfam" id="NF002012">
    <property type="entry name" value="PRK00819.1-1"/>
    <property type="match status" value="1"/>
</dbReference>
<evidence type="ECO:0000256" key="5">
    <source>
        <dbReference type="HAMAP-Rule" id="MF_00299"/>
    </source>
</evidence>
<comment type="function">
    <text evidence="4 5">Removes the 2'-phosphate from RNA via an intermediate in which the phosphate is ADP-ribosylated by NAD followed by a presumed transesterification to release the RNA and generate ADP-ribose 1''-2''-cyclic phosphate (APPR&gt;P). May function as an ADP-ribosylase.</text>
</comment>
<dbReference type="FunFam" id="3.20.170.30:FF:000001">
    <property type="entry name" value="RNA 2'-phosphotransferase"/>
    <property type="match status" value="1"/>
</dbReference>
<dbReference type="GO" id="GO:0006388">
    <property type="term" value="P:tRNA splicing, via endonucleolytic cleavage and ligation"/>
    <property type="evidence" value="ECO:0007669"/>
    <property type="project" value="UniProtKB-UniRule"/>
</dbReference>
<evidence type="ECO:0000313" key="7">
    <source>
        <dbReference type="Proteomes" id="UP000002673"/>
    </source>
</evidence>
<gene>
    <name evidence="6" type="primary">yjiI</name>
    <name evidence="5" type="synonym">kptA</name>
    <name evidence="6" type="ordered locus">S4443</name>
</gene>
<dbReference type="PANTHER" id="PTHR12684">
    <property type="entry name" value="PUTATIVE PHOSPHOTRANSFERASE"/>
    <property type="match status" value="1"/>
</dbReference>
<dbReference type="AlphaFoldDB" id="A0A0H2V3E5"/>
<sequence>MWKRFCAGLSCRKFINPVTMTLVNKNRKSRDENAMAKYNEKELADTSKFLSFVLRHKPEAIGIVLDREGWADINKLILCAQKAGKRLTRALLDTVVATSDKKRFSYSSDGRCIRAVQGHSTSQVAISFAEKTPPQFLYHGTASRFLDEIKKQGLIAGDRHYVHLSADEATARKVGARHGSPVVLTVKAQEMAKRGIPFWQAENGVWLTSTVAVEFLEWSFMPTGVQKQ</sequence>
<dbReference type="GO" id="GO:0003950">
    <property type="term" value="F:NAD+ poly-ADP-ribosyltransferase activity"/>
    <property type="evidence" value="ECO:0007669"/>
    <property type="project" value="InterPro"/>
</dbReference>
<dbReference type="InterPro" id="IPR022928">
    <property type="entry name" value="RNA_2'-PTrans_KptA"/>
</dbReference>
<dbReference type="PANTHER" id="PTHR12684:SF2">
    <property type="entry name" value="TRNA 2'-PHOSPHOTRANSFERASE 1"/>
    <property type="match status" value="1"/>
</dbReference>
<accession>A0A0H2V3E5</accession>
<evidence type="ECO:0000256" key="2">
    <source>
        <dbReference type="ARBA" id="ARBA00022679"/>
    </source>
</evidence>
<dbReference type="InterPro" id="IPR002745">
    <property type="entry name" value="Ptrans_KptA/Tpt1"/>
</dbReference>
<protein>
    <recommendedName>
        <fullName evidence="5">Probable RNA 2'-phosphotransferase</fullName>
        <ecNumber evidence="5">2.7.1.-</ecNumber>
    </recommendedName>
</protein>
<keyword evidence="2 5" id="KW-0808">Transferase</keyword>